<accession>A0A1M6CD34</accession>
<evidence type="ECO:0000256" key="1">
    <source>
        <dbReference type="SAM" id="MobiDB-lite"/>
    </source>
</evidence>
<dbReference type="PANTHER" id="PTHR37166">
    <property type="entry name" value="PROTEIN FLAG"/>
    <property type="match status" value="1"/>
</dbReference>
<dbReference type="SUPFAM" id="SSF160214">
    <property type="entry name" value="FlaG-like"/>
    <property type="match status" value="1"/>
</dbReference>
<dbReference type="InterPro" id="IPR035924">
    <property type="entry name" value="FlaG-like_sf"/>
</dbReference>
<keyword evidence="2" id="KW-0966">Cell projection</keyword>
<dbReference type="InterPro" id="IPR005186">
    <property type="entry name" value="FlaG"/>
</dbReference>
<dbReference type="Pfam" id="PF03646">
    <property type="entry name" value="FlaG"/>
    <property type="match status" value="1"/>
</dbReference>
<dbReference type="STRING" id="1121298.SAMN05444401_1083"/>
<protein>
    <submittedName>
        <fullName evidence="2">Flagellar protein FlaG</fullName>
    </submittedName>
</protein>
<dbReference type="Gene3D" id="3.30.160.170">
    <property type="entry name" value="FlaG-like"/>
    <property type="match status" value="1"/>
</dbReference>
<dbReference type="EMBL" id="FQZO01000001">
    <property type="protein sequence ID" value="SHI58907.1"/>
    <property type="molecule type" value="Genomic_DNA"/>
</dbReference>
<evidence type="ECO:0000313" key="3">
    <source>
        <dbReference type="Proteomes" id="UP000184080"/>
    </source>
</evidence>
<reference evidence="2 3" key="1">
    <citation type="submission" date="2016-11" db="EMBL/GenBank/DDBJ databases">
        <authorList>
            <person name="Jaros S."/>
            <person name="Januszkiewicz K."/>
            <person name="Wedrychowicz H."/>
        </authorList>
    </citation>
    <scope>NUCLEOTIDE SEQUENCE [LARGE SCALE GENOMIC DNA]</scope>
    <source>
        <strain evidence="2 3">DSM 21864</strain>
    </source>
</reference>
<keyword evidence="3" id="KW-1185">Reference proteome</keyword>
<dbReference type="OrthoDB" id="9799867at2"/>
<organism evidence="2 3">
    <name type="scientific">Clostridium amylolyticum</name>
    <dbReference type="NCBI Taxonomy" id="1121298"/>
    <lineage>
        <taxon>Bacteria</taxon>
        <taxon>Bacillati</taxon>
        <taxon>Bacillota</taxon>
        <taxon>Clostridia</taxon>
        <taxon>Eubacteriales</taxon>
        <taxon>Clostridiaceae</taxon>
        <taxon>Clostridium</taxon>
    </lineage>
</organism>
<sequence>MNINAIGQGRPQMNSSISQSGEEDFIQIKQTSQEKPIIQEKKDELTKDNIDKALEKLNTFLRDEDTHAVYEVHDKLKDVMIKIVNNKTNEVVLEIPPKKILDLVAKMCEMVGILVDETA</sequence>
<keyword evidence="2" id="KW-0282">Flagellum</keyword>
<feature type="compositionally biased region" description="Polar residues" evidence="1">
    <location>
        <begin position="1"/>
        <end position="20"/>
    </location>
</feature>
<dbReference type="PANTHER" id="PTHR37166:SF1">
    <property type="entry name" value="PROTEIN FLAG"/>
    <property type="match status" value="1"/>
</dbReference>
<proteinExistence type="predicted"/>
<dbReference type="Proteomes" id="UP000184080">
    <property type="component" value="Unassembled WGS sequence"/>
</dbReference>
<keyword evidence="2" id="KW-0969">Cilium</keyword>
<feature type="region of interest" description="Disordered" evidence="1">
    <location>
        <begin position="1"/>
        <end position="24"/>
    </location>
</feature>
<name>A0A1M6CD34_9CLOT</name>
<dbReference type="AlphaFoldDB" id="A0A1M6CD34"/>
<evidence type="ECO:0000313" key="2">
    <source>
        <dbReference type="EMBL" id="SHI58907.1"/>
    </source>
</evidence>
<gene>
    <name evidence="2" type="ORF">SAMN05444401_1083</name>
</gene>